<dbReference type="GO" id="GO:0048593">
    <property type="term" value="P:camera-type eye morphogenesis"/>
    <property type="evidence" value="ECO:0007669"/>
    <property type="project" value="Ensembl"/>
</dbReference>
<evidence type="ECO:0000256" key="8">
    <source>
        <dbReference type="ARBA" id="ARBA00023155"/>
    </source>
</evidence>
<evidence type="ECO:0000256" key="11">
    <source>
        <dbReference type="ARBA" id="ARBA00023242"/>
    </source>
</evidence>
<comment type="subcellular location">
    <subcellularLocation>
        <location evidence="1 13 14">Nucleus</location>
    </subcellularLocation>
</comment>
<dbReference type="OMA" id="SSPCGDQ"/>
<reference evidence="18" key="2">
    <citation type="journal article" date="2017" name="Sci. Adv.">
        <title>A tail of two voltages: Proteomic comparison of the three electric organs of the electric eel.</title>
        <authorList>
            <person name="Traeger L.L."/>
            <person name="Sabat G."/>
            <person name="Barrett-Wilt G.A."/>
            <person name="Wells G.B."/>
            <person name="Sussman M.R."/>
        </authorList>
    </citation>
    <scope>NUCLEOTIDE SEQUENCE [LARGE SCALE GENOMIC DNA]</scope>
</reference>
<reference evidence="17" key="4">
    <citation type="submission" date="2025-08" db="UniProtKB">
        <authorList>
            <consortium name="Ensembl"/>
        </authorList>
    </citation>
    <scope>IDENTIFICATION</scope>
</reference>
<gene>
    <name evidence="17" type="primary">ALX1</name>
</gene>
<reference evidence="17" key="3">
    <citation type="submission" date="2020-05" db="EMBL/GenBank/DDBJ databases">
        <title>Electrophorus electricus (electric eel) genome, fEleEle1, primary haplotype.</title>
        <authorList>
            <person name="Myers G."/>
            <person name="Meyer A."/>
            <person name="Fedrigo O."/>
            <person name="Formenti G."/>
            <person name="Rhie A."/>
            <person name="Tracey A."/>
            <person name="Sims Y."/>
            <person name="Jarvis E.D."/>
        </authorList>
    </citation>
    <scope>NUCLEOTIDE SEQUENCE [LARGE SCALE GENOMIC DNA]</scope>
</reference>
<evidence type="ECO:0000256" key="2">
    <source>
        <dbReference type="ARBA" id="ARBA00005733"/>
    </source>
</evidence>
<dbReference type="SMART" id="SM00389">
    <property type="entry name" value="HOX"/>
    <property type="match status" value="1"/>
</dbReference>
<dbReference type="PANTHER" id="PTHR24329:SF359">
    <property type="entry name" value="ALX HOMEOBOX PROTEIN 1"/>
    <property type="match status" value="1"/>
</dbReference>
<dbReference type="PROSITE" id="PS50071">
    <property type="entry name" value="HOMEOBOX_2"/>
    <property type="match status" value="1"/>
</dbReference>
<evidence type="ECO:0000313" key="17">
    <source>
        <dbReference type="Ensembl" id="ENSEEEP00000011815.1"/>
    </source>
</evidence>
<dbReference type="Pfam" id="PF03826">
    <property type="entry name" value="OAR"/>
    <property type="match status" value="1"/>
</dbReference>
<reference evidence="17" key="5">
    <citation type="submission" date="2025-09" db="UniProtKB">
        <authorList>
            <consortium name="Ensembl"/>
        </authorList>
    </citation>
    <scope>IDENTIFICATION</scope>
</reference>
<feature type="domain" description="OAR" evidence="16">
    <location>
        <begin position="310"/>
        <end position="323"/>
    </location>
</feature>
<name>A0A4W4EJ34_ELEEL</name>
<evidence type="ECO:0000256" key="6">
    <source>
        <dbReference type="ARBA" id="ARBA00023015"/>
    </source>
</evidence>
<evidence type="ECO:0000256" key="10">
    <source>
        <dbReference type="ARBA" id="ARBA00023163"/>
    </source>
</evidence>
<dbReference type="PROSITE" id="PS50803">
    <property type="entry name" value="OAR"/>
    <property type="match status" value="1"/>
</dbReference>
<dbReference type="RefSeq" id="XP_026888684.1">
    <property type="nucleotide sequence ID" value="XM_027032883.2"/>
</dbReference>
<evidence type="ECO:0000256" key="14">
    <source>
        <dbReference type="RuleBase" id="RU000682"/>
    </source>
</evidence>
<keyword evidence="9" id="KW-0010">Activator</keyword>
<keyword evidence="4" id="KW-0217">Developmental protein</keyword>
<dbReference type="InterPro" id="IPR050649">
    <property type="entry name" value="Paired_Homeobox_TFs"/>
</dbReference>
<dbReference type="Pfam" id="PF00046">
    <property type="entry name" value="Homeodomain"/>
    <property type="match status" value="1"/>
</dbReference>
<evidence type="ECO:0000313" key="18">
    <source>
        <dbReference type="Proteomes" id="UP000314983"/>
    </source>
</evidence>
<dbReference type="Proteomes" id="UP000314983">
    <property type="component" value="Chromosome 4"/>
</dbReference>
<evidence type="ECO:0000256" key="1">
    <source>
        <dbReference type="ARBA" id="ARBA00004123"/>
    </source>
</evidence>
<organism evidence="17 18">
    <name type="scientific">Electrophorus electricus</name>
    <name type="common">Electric eel</name>
    <name type="synonym">Gymnotus electricus</name>
    <dbReference type="NCBI Taxonomy" id="8005"/>
    <lineage>
        <taxon>Eukaryota</taxon>
        <taxon>Metazoa</taxon>
        <taxon>Chordata</taxon>
        <taxon>Craniata</taxon>
        <taxon>Vertebrata</taxon>
        <taxon>Euteleostomi</taxon>
        <taxon>Actinopterygii</taxon>
        <taxon>Neopterygii</taxon>
        <taxon>Teleostei</taxon>
        <taxon>Ostariophysi</taxon>
        <taxon>Gymnotiformes</taxon>
        <taxon>Gymnotoidei</taxon>
        <taxon>Gymnotidae</taxon>
        <taxon>Electrophorus</taxon>
    </lineage>
</organism>
<dbReference type="SUPFAM" id="SSF46689">
    <property type="entry name" value="Homeodomain-like"/>
    <property type="match status" value="1"/>
</dbReference>
<comment type="similarity">
    <text evidence="2">Belongs to the paired homeobox family.</text>
</comment>
<dbReference type="Ensembl" id="ENSEEET00000011953.2">
    <property type="protein sequence ID" value="ENSEEEP00000011815.1"/>
    <property type="gene ID" value="ENSEEEG00000005949.2"/>
</dbReference>
<dbReference type="GO" id="GO:0001228">
    <property type="term" value="F:DNA-binding transcription activator activity, RNA polymerase II-specific"/>
    <property type="evidence" value="ECO:0007669"/>
    <property type="project" value="TreeGrafter"/>
</dbReference>
<evidence type="ECO:0000259" key="15">
    <source>
        <dbReference type="PROSITE" id="PS50071"/>
    </source>
</evidence>
<proteinExistence type="inferred from homology"/>
<dbReference type="PANTHER" id="PTHR24329">
    <property type="entry name" value="HOMEOBOX PROTEIN ARISTALESS"/>
    <property type="match status" value="1"/>
</dbReference>
<evidence type="ECO:0000256" key="7">
    <source>
        <dbReference type="ARBA" id="ARBA00023125"/>
    </source>
</evidence>
<evidence type="ECO:0000256" key="13">
    <source>
        <dbReference type="PROSITE-ProRule" id="PRU00108"/>
    </source>
</evidence>
<dbReference type="InterPro" id="IPR003654">
    <property type="entry name" value="OAR_dom"/>
</dbReference>
<evidence type="ECO:0000256" key="9">
    <source>
        <dbReference type="ARBA" id="ARBA00023159"/>
    </source>
</evidence>
<dbReference type="InterPro" id="IPR001356">
    <property type="entry name" value="HD"/>
</dbReference>
<evidence type="ECO:0000256" key="5">
    <source>
        <dbReference type="ARBA" id="ARBA00022491"/>
    </source>
</evidence>
<dbReference type="GeneTree" id="ENSGT00940000158251"/>
<keyword evidence="11 13" id="KW-0539">Nucleus</keyword>
<feature type="domain" description="Homeobox" evidence="15">
    <location>
        <begin position="127"/>
        <end position="187"/>
    </location>
</feature>
<dbReference type="InterPro" id="IPR017970">
    <property type="entry name" value="Homeobox_CS"/>
</dbReference>
<keyword evidence="5" id="KW-0678">Repressor</keyword>
<dbReference type="CDD" id="cd00086">
    <property type="entry name" value="homeodomain"/>
    <property type="match status" value="1"/>
</dbReference>
<keyword evidence="8 13" id="KW-0371">Homeobox</keyword>
<dbReference type="FunFam" id="1.10.10.60:FF:000093">
    <property type="entry name" value="ALX homeobox protein 1"/>
    <property type="match status" value="1"/>
</dbReference>
<evidence type="ECO:0000259" key="16">
    <source>
        <dbReference type="PROSITE" id="PS50803"/>
    </source>
</evidence>
<keyword evidence="18" id="KW-1185">Reference proteome</keyword>
<dbReference type="GeneID" id="113592126"/>
<protein>
    <recommendedName>
        <fullName evidence="3">ALX homeobox protein 1</fullName>
    </recommendedName>
    <alternativeName>
        <fullName evidence="12">Cartilage homeoprotein 1</fullName>
    </alternativeName>
</protein>
<dbReference type="AlphaFoldDB" id="A0A4W4EJ34"/>
<dbReference type="GO" id="GO:0005634">
    <property type="term" value="C:nucleus"/>
    <property type="evidence" value="ECO:0007669"/>
    <property type="project" value="UniProtKB-SubCell"/>
</dbReference>
<keyword evidence="6" id="KW-0805">Transcription regulation</keyword>
<evidence type="ECO:0000256" key="4">
    <source>
        <dbReference type="ARBA" id="ARBA00022473"/>
    </source>
</evidence>
<feature type="DNA-binding region" description="Homeobox" evidence="13">
    <location>
        <begin position="129"/>
        <end position="188"/>
    </location>
</feature>
<dbReference type="GO" id="GO:0048702">
    <property type="term" value="P:embryonic neurocranium morphogenesis"/>
    <property type="evidence" value="ECO:0007669"/>
    <property type="project" value="Ensembl"/>
</dbReference>
<sequence>MEYLTDKFTLKSQARKCSDYYTGPGSTLDQGMEILDSTQYYSKTSPKCVQTYSHQNSDHHTHMKRCSPCGNQNTHYCAQKTEEASLRTEPTRPMDCCSVRASPVTSAQEKTDLDETGGKCDSNVSSSKKRRHRTTFTSAQLEELEKVFQKTHYPDVYVREQLAMRTDLTEARVQVWFQNRRAKWRKRERYGQIQQAKNHFAATYDISVLPRTDSYSQIPNNLWPAPSPGGAVVSSCVIPRGSSPCVPAPYPHSPRASEHGYVGFPNPQQNQFAVNPMSLNNFFADSLLGPTPASHAAAFESKPEFERRSSSIAVLRMKAKEHTANISWAM</sequence>
<dbReference type="InterPro" id="IPR009057">
    <property type="entry name" value="Homeodomain-like_sf"/>
</dbReference>
<dbReference type="Gene3D" id="1.10.10.60">
    <property type="entry name" value="Homeodomain-like"/>
    <property type="match status" value="1"/>
</dbReference>
<dbReference type="GO" id="GO:0045892">
    <property type="term" value="P:negative regulation of DNA-templated transcription"/>
    <property type="evidence" value="ECO:0007669"/>
    <property type="project" value="TreeGrafter"/>
</dbReference>
<dbReference type="PROSITE" id="PS00027">
    <property type="entry name" value="HOMEOBOX_1"/>
    <property type="match status" value="1"/>
</dbReference>
<accession>A0A4W4EJ34</accession>
<reference evidence="18" key="1">
    <citation type="journal article" date="2014" name="Science">
        <title>Nonhuman genetics. Genomic basis for the convergent evolution of electric organs.</title>
        <authorList>
            <person name="Gallant J.R."/>
            <person name="Traeger L.L."/>
            <person name="Volkening J.D."/>
            <person name="Moffett H."/>
            <person name="Chen P.H."/>
            <person name="Novina C.D."/>
            <person name="Phillips G.N.Jr."/>
            <person name="Anand R."/>
            <person name="Wells G.B."/>
            <person name="Pinch M."/>
            <person name="Guth R."/>
            <person name="Unguez G.A."/>
            <person name="Albert J.S."/>
            <person name="Zakon H.H."/>
            <person name="Samanta M.P."/>
            <person name="Sussman M.R."/>
        </authorList>
    </citation>
    <scope>NUCLEOTIDE SEQUENCE [LARGE SCALE GENOMIC DNA]</scope>
</reference>
<keyword evidence="10" id="KW-0804">Transcription</keyword>
<dbReference type="GO" id="GO:0001755">
    <property type="term" value="P:neural crest cell migration"/>
    <property type="evidence" value="ECO:0007669"/>
    <property type="project" value="Ensembl"/>
</dbReference>
<keyword evidence="7 13" id="KW-0238">DNA-binding</keyword>
<evidence type="ECO:0000256" key="3">
    <source>
        <dbReference type="ARBA" id="ARBA00014029"/>
    </source>
</evidence>
<evidence type="ECO:0000256" key="12">
    <source>
        <dbReference type="ARBA" id="ARBA00032590"/>
    </source>
</evidence>
<dbReference type="OrthoDB" id="6159439at2759"/>
<dbReference type="GO" id="GO:0000977">
    <property type="term" value="F:RNA polymerase II transcription regulatory region sequence-specific DNA binding"/>
    <property type="evidence" value="ECO:0007669"/>
    <property type="project" value="TreeGrafter"/>
</dbReference>